<feature type="region of interest" description="Disordered" evidence="3">
    <location>
        <begin position="386"/>
        <end position="412"/>
    </location>
</feature>
<dbReference type="Proteomes" id="UP001652581">
    <property type="component" value="Chromosome 32"/>
</dbReference>
<evidence type="ECO:0000256" key="1">
    <source>
        <dbReference type="ARBA" id="ARBA00023054"/>
    </source>
</evidence>
<feature type="compositionally biased region" description="Low complexity" evidence="3">
    <location>
        <begin position="387"/>
        <end position="396"/>
    </location>
</feature>
<organism evidence="4 5">
    <name type="scientific">Vicugna pacos</name>
    <name type="common">Alpaca</name>
    <name type="synonym">Lama pacos</name>
    <dbReference type="NCBI Taxonomy" id="30538"/>
    <lineage>
        <taxon>Eukaryota</taxon>
        <taxon>Metazoa</taxon>
        <taxon>Chordata</taxon>
        <taxon>Craniata</taxon>
        <taxon>Vertebrata</taxon>
        <taxon>Euteleostomi</taxon>
        <taxon>Mammalia</taxon>
        <taxon>Eutheria</taxon>
        <taxon>Laurasiatheria</taxon>
        <taxon>Artiodactyla</taxon>
        <taxon>Tylopoda</taxon>
        <taxon>Camelidae</taxon>
        <taxon>Vicugna</taxon>
    </lineage>
</organism>
<keyword evidence="1 2" id="KW-0175">Coiled coil</keyword>
<feature type="region of interest" description="Disordered" evidence="3">
    <location>
        <begin position="67"/>
        <end position="95"/>
    </location>
</feature>
<dbReference type="RefSeq" id="XP_031525888.2">
    <property type="nucleotide sequence ID" value="XM_031670028.2"/>
</dbReference>
<dbReference type="PANTHER" id="PTHR32123">
    <property type="entry name" value="BICD FAMILY-LIKE CARGO ADAPTER"/>
    <property type="match status" value="1"/>
</dbReference>
<dbReference type="CTD" id="92558"/>
<accession>A0A6J2ZX71</accession>
<reference evidence="5" key="1">
    <citation type="submission" date="2025-08" db="UniProtKB">
        <authorList>
            <consortium name="RefSeq"/>
        </authorList>
    </citation>
    <scope>IDENTIFICATION</scope>
</reference>
<evidence type="ECO:0000313" key="4">
    <source>
        <dbReference type="Proteomes" id="UP001652581"/>
    </source>
</evidence>
<dbReference type="GeneID" id="102545203"/>
<dbReference type="GO" id="GO:0047496">
    <property type="term" value="P:vesicle transport along microtubule"/>
    <property type="evidence" value="ECO:0007669"/>
    <property type="project" value="TreeGrafter"/>
</dbReference>
<feature type="coiled-coil region" evidence="2">
    <location>
        <begin position="461"/>
        <end position="570"/>
    </location>
</feature>
<protein>
    <submittedName>
        <fullName evidence="5">BICD family-like cargo adapter 1 isoform X1</fullName>
    </submittedName>
</protein>
<dbReference type="GO" id="GO:0055107">
    <property type="term" value="P:Golgi to secretory granule transport"/>
    <property type="evidence" value="ECO:0007669"/>
    <property type="project" value="TreeGrafter"/>
</dbReference>
<sequence>MSAFCLGLAGRASAPAEPDSACCMELPAAAADAVGSPAAAALISFPGGPGELELALEEELALLAAGERPSDPGEHPQAEPGPSAEGAELQPPPAQDPELLSVIRQKEKDLVLAARLGKALLERNQDMSRQYEQMHKELTDKLEHLEQEKHELRRRFENREGEWEGRVSELESDVKQLQDELERQQVHLREADREKTRAVQELSEQNQRLLDQLSRASEVERQLSMQVHALREDFRAKNSSTNQHIVRLESLQAEIKMLSDRKRELEHRLSATLEENDLLQGTVEELQDRVLILERQGQDKDLQLHQSQLELQEARLSYRQLQVKVEELTEERSLQSSAATSTSLLSEIEQSMEAEELEQEREQLRLQLWEAYCQVRYLCSHLRGNDSADSAVSTDSSMDESSETSSAKDVPAGSLRTALNELKRLIQSIVDGLEPTSSRRIDDDSLEEQIRQTSEDSRALRELMEGERGKLRQSLEELQQLHSQVTLLSVEMTALKEERDRLRVTSEDQEPKEQLQKAIRDRDEAIAKKNAVELELAKCKMDMMSLNSQLLDAIQQKLNLSQQLEAWQDDMHRVIDRQLMDTHLKEQSRPAAALSRAHGSGRGDEPSTAEGKRLFSFFRKI</sequence>
<evidence type="ECO:0000313" key="5">
    <source>
        <dbReference type="RefSeq" id="XP_031525888.2"/>
    </source>
</evidence>
<gene>
    <name evidence="5" type="primary">BICDL1</name>
</gene>
<evidence type="ECO:0000256" key="3">
    <source>
        <dbReference type="SAM" id="MobiDB-lite"/>
    </source>
</evidence>
<dbReference type="PANTHER" id="PTHR32123:SF12">
    <property type="entry name" value="BICD FAMILY-LIKE CARGO ADAPTER 1"/>
    <property type="match status" value="1"/>
</dbReference>
<proteinExistence type="predicted"/>
<name>A0A6J2ZX71_VICPA</name>
<feature type="compositionally biased region" description="Basic and acidic residues" evidence="3">
    <location>
        <begin position="601"/>
        <end position="611"/>
    </location>
</feature>
<dbReference type="AlphaFoldDB" id="A0A6J2ZX71"/>
<feature type="region of interest" description="Disordered" evidence="3">
    <location>
        <begin position="587"/>
        <end position="611"/>
    </location>
</feature>
<dbReference type="InterPro" id="IPR051149">
    <property type="entry name" value="Spindly/BICDR_Dynein_Adapter"/>
</dbReference>
<feature type="compositionally biased region" description="Basic and acidic residues" evidence="3">
    <location>
        <begin position="68"/>
        <end position="77"/>
    </location>
</feature>
<evidence type="ECO:0000256" key="2">
    <source>
        <dbReference type="SAM" id="Coils"/>
    </source>
</evidence>
<keyword evidence="4" id="KW-1185">Reference proteome</keyword>
<feature type="coiled-coil region" evidence="2">
    <location>
        <begin position="121"/>
        <end position="219"/>
    </location>
</feature>
<feature type="coiled-coil region" evidence="2">
    <location>
        <begin position="248"/>
        <end position="374"/>
    </location>
</feature>